<sequence length="101" mass="11706">MMRLTCDQEFQLFWEKQRLANVFSAACASRHWKVAGVFTACRRSARCRGRSCASLVWFCFRNQNSRKQTGEERLPVFLVTCVLLLRVDDGDQREIEEEAAA</sequence>
<keyword evidence="2" id="KW-1185">Reference proteome</keyword>
<dbReference type="Proteomes" id="UP001234297">
    <property type="component" value="Chromosome 1"/>
</dbReference>
<reference evidence="1 2" key="1">
    <citation type="journal article" date="2022" name="Hortic Res">
        <title>A haplotype resolved chromosomal level avocado genome allows analysis of novel avocado genes.</title>
        <authorList>
            <person name="Nath O."/>
            <person name="Fletcher S.J."/>
            <person name="Hayward A."/>
            <person name="Shaw L.M."/>
            <person name="Masouleh A.K."/>
            <person name="Furtado A."/>
            <person name="Henry R.J."/>
            <person name="Mitter N."/>
        </authorList>
    </citation>
    <scope>NUCLEOTIDE SEQUENCE [LARGE SCALE GENOMIC DNA]</scope>
    <source>
        <strain evidence="2">cv. Hass</strain>
    </source>
</reference>
<comment type="caution">
    <text evidence="1">The sequence shown here is derived from an EMBL/GenBank/DDBJ whole genome shotgun (WGS) entry which is preliminary data.</text>
</comment>
<proteinExistence type="predicted"/>
<name>A0ACC2MYZ4_PERAE</name>
<protein>
    <submittedName>
        <fullName evidence="1">Uncharacterized protein</fullName>
    </submittedName>
</protein>
<gene>
    <name evidence="1" type="ORF">MRB53_003897</name>
</gene>
<dbReference type="EMBL" id="CM056809">
    <property type="protein sequence ID" value="KAJ8650874.1"/>
    <property type="molecule type" value="Genomic_DNA"/>
</dbReference>
<evidence type="ECO:0000313" key="1">
    <source>
        <dbReference type="EMBL" id="KAJ8650874.1"/>
    </source>
</evidence>
<accession>A0ACC2MYZ4</accession>
<organism evidence="1 2">
    <name type="scientific">Persea americana</name>
    <name type="common">Avocado</name>
    <dbReference type="NCBI Taxonomy" id="3435"/>
    <lineage>
        <taxon>Eukaryota</taxon>
        <taxon>Viridiplantae</taxon>
        <taxon>Streptophyta</taxon>
        <taxon>Embryophyta</taxon>
        <taxon>Tracheophyta</taxon>
        <taxon>Spermatophyta</taxon>
        <taxon>Magnoliopsida</taxon>
        <taxon>Magnoliidae</taxon>
        <taxon>Laurales</taxon>
        <taxon>Lauraceae</taxon>
        <taxon>Persea</taxon>
    </lineage>
</organism>
<evidence type="ECO:0000313" key="2">
    <source>
        <dbReference type="Proteomes" id="UP001234297"/>
    </source>
</evidence>